<proteinExistence type="predicted"/>
<dbReference type="Proteomes" id="UP001230339">
    <property type="component" value="Chromosome"/>
</dbReference>
<keyword evidence="4" id="KW-1185">Reference proteome</keyword>
<feature type="compositionally biased region" description="Pro residues" evidence="1">
    <location>
        <begin position="1113"/>
        <end position="1124"/>
    </location>
</feature>
<feature type="domain" description="Dermonecrotic toxin N-terminal" evidence="2">
    <location>
        <begin position="572"/>
        <end position="852"/>
    </location>
</feature>
<dbReference type="RefSeq" id="WP_305386971.1">
    <property type="nucleotide sequence ID" value="NZ_CP117426.1"/>
</dbReference>
<evidence type="ECO:0000313" key="3">
    <source>
        <dbReference type="EMBL" id="WLH12725.1"/>
    </source>
</evidence>
<dbReference type="Gene3D" id="3.90.70.80">
    <property type="match status" value="1"/>
</dbReference>
<dbReference type="InterPro" id="IPR046673">
    <property type="entry name" value="ToxA_N"/>
</dbReference>
<sequence length="1772" mass="196671">MTAPPKNAPGVTPFAAGVRLKPISLLPHGIGFQAHEFADQWLSQWGLIGDAQVQVTYQEVETVDSAAQGKTSSVPLRDAVTRGFLIAHQSNASSSVHSPREGWVYPHISHMSLDFSSLLVNGKGLSQDVLQQLQTGIAPGYQGIGQPVITQVDAQGNLLSPREKEQVSQLGFLDGNQVKLARLFAGLPTFGTVLKSLLVSRLKARMPERKFRPSLLQGIDPDHWYVNHFAVDSLGGRSLTSSQCFTDVMLGCLATDTPPTYSVGGVGFFTRPDAVEEVDSVFISPLDTKTPAIMESVFYIAEPAINDSLKRQWRDELIAFRTHRNAADVLDTSTTEAALAHLLSRRFLHLLDLYKVDRDPAIPLTQSARTLQDEEDRLLDLITTHPSRADRSRLLRAPVPHVYAVMLDMGAAKPQKWPAAMVIKRTDQPSLFLYSLEGGIQRLRSFQDLVNQVSPTYAGQKRGIREISAELCGSVFAVAADDLLQSQSAALEAVLNASGNETLDLAALALKAEDALGLPMLSLAGPLAVRQETLVENNRPDFYKTATRSEKSNYRSLEKQVLEAAYKLGNSDIPTLLQFTRQKVKQYLQQAVHPGLDPDPDKTLVTLSYGKGANPRQSRICSLTQLMLDNLRPAQYPNAMRDVLTVYLADQDGQRIRHPANGFLITLTGGELARMATGIDVGGRYETRLREAMNTPEYKTAWQAAYLANMKFKGYEAGLRGDEVFKATLLDRAFHPPKPKKLVALWLQAVLQAPGAEMRALVQGRRVQVYALLLGGSVGGGGQHGTMGSAVSIDGVLVFSDQDGPDIKGTVGVYFPDSPDGNDFHEFAGLGEGVAGLLQQEQWQGYFRSRISTLDPEEIKRTLGQQRGRPLIRGALIAGNLLEALHRAHVNFHSAYADHRSNSNLDVHRQTYARLVMMAMEAVMDLAGILLVPGFQLLKSAIKTGWLMVRTGAVPANLTTLAFVHRVANHGGRGLAAGVTVPVRGQSSFLAVTARQSQGEALAGLPLEDALYRRYAVTDPSLLQGLAADAQGFYRPTVNNSVTRPVYVRQPDGTVFRVHDHTKLTATEATLVDPATGLSIRSSGVMRSTVARMPNGEWRAVGFGRGGGKRPAPAEPGPSKPKVPAPSSASVSGLIRTPGVWNTQVMELVPAIITRLASWPQNRSLLIIDEITAERIWSVRFTPGEVESVYPMSNHPGQSSTDIVLRRTTQNHYSLVLGDRVEQIPGDGDCFFNAIARGLNEGQAQETFSMQGLRHAAADYVDQHPELNQYMVSRASGVRQAFFENAPWLENLLDEAALSDLSRIIYGGPNPYGLFQPTQDYLRLYANSLGRRTLFAAREADLPPEVLQQIGRHLSPRSPEQLMPSSAPYYTRENQTLRQFFQDTLLGPIEDLHLTELLNNEFLRLSQGVIHIMLEYGVRARQLTDHHPRNQLAYIKFDQARHGHLDDDQLEQLLDGAYLVDRDDLDQVKLRFERETGRVIDDDSELMEQFIYYDRAENTRDLLIASLARFPGLLRRANLILRSAVISSNLDGMLPVNVVARWLRNPALSERRLRVISEYADTRYKEVVRQGDIDIQWMRLFDDSNLQNIVTHQRVLTTFWEFLERAPAKAGEANQAPVIRLFSGPGQLPSNTRVSILFNTPDLWSSLQRLPRRHAVQIWDDLIGRQFSDSVIQFTLERPGVLRSALDFVLALRGNLRANRIVRELFSIDQSRAQQYLNNFDFPVNRLGHSLLDFVTYLESHMAVPNWAWQYLRRGVTPESLKTFGEMKPKQV</sequence>
<reference evidence="3 4" key="1">
    <citation type="submission" date="2023-02" db="EMBL/GenBank/DDBJ databases">
        <title>Evolution of Hrp T3SS in non-pathogenic Pseudomonas fluorescens.</title>
        <authorList>
            <person name="Liao K."/>
            <person name="Wei H."/>
            <person name="Gu Y."/>
        </authorList>
    </citation>
    <scope>NUCLEOTIDE SEQUENCE [LARGE SCALE GENOMIC DNA]</scope>
    <source>
        <strain evidence="3 4">FP205</strain>
    </source>
</reference>
<name>A0ABY9GAN8_9PSED</name>
<accession>A0ABY9GAN8</accession>
<dbReference type="Pfam" id="PF20178">
    <property type="entry name" value="ToxA_N"/>
    <property type="match status" value="1"/>
</dbReference>
<evidence type="ECO:0000256" key="1">
    <source>
        <dbReference type="SAM" id="MobiDB-lite"/>
    </source>
</evidence>
<organism evidence="3 4">
    <name type="scientific">Pseudomonas hefeiensis</name>
    <dbReference type="NCBI Taxonomy" id="2738125"/>
    <lineage>
        <taxon>Bacteria</taxon>
        <taxon>Pseudomonadati</taxon>
        <taxon>Pseudomonadota</taxon>
        <taxon>Gammaproteobacteria</taxon>
        <taxon>Pseudomonadales</taxon>
        <taxon>Pseudomonadaceae</taxon>
        <taxon>Pseudomonas</taxon>
    </lineage>
</organism>
<evidence type="ECO:0000313" key="4">
    <source>
        <dbReference type="Proteomes" id="UP001230339"/>
    </source>
</evidence>
<feature type="region of interest" description="Disordered" evidence="1">
    <location>
        <begin position="1098"/>
        <end position="1130"/>
    </location>
</feature>
<dbReference type="EMBL" id="CP117449">
    <property type="protein sequence ID" value="WLH12725.1"/>
    <property type="molecule type" value="Genomic_DNA"/>
</dbReference>
<protein>
    <recommendedName>
        <fullName evidence="2">Dermonecrotic toxin N-terminal domain-containing protein</fullName>
    </recommendedName>
</protein>
<evidence type="ECO:0000259" key="2">
    <source>
        <dbReference type="Pfam" id="PF20178"/>
    </source>
</evidence>
<gene>
    <name evidence="3" type="ORF">PSH57_28730</name>
</gene>